<dbReference type="AlphaFoldDB" id="A0A1G8E9F7"/>
<accession>A0A1G8E9F7</accession>
<dbReference type="Proteomes" id="UP000198967">
    <property type="component" value="Unassembled WGS sequence"/>
</dbReference>
<keyword evidence="2" id="KW-1185">Reference proteome</keyword>
<reference evidence="1 2" key="1">
    <citation type="submission" date="2016-10" db="EMBL/GenBank/DDBJ databases">
        <authorList>
            <person name="de Groot N.N."/>
        </authorList>
    </citation>
    <scope>NUCLEOTIDE SEQUENCE [LARGE SCALE GENOMIC DNA]</scope>
    <source>
        <strain evidence="1 2">CGMCC 4.3143</strain>
    </source>
</reference>
<dbReference type="RefSeq" id="WP_093089822.1">
    <property type="nucleotide sequence ID" value="NZ_FNBE01000032.1"/>
</dbReference>
<gene>
    <name evidence="1" type="ORF">SAMN05216377_13218</name>
</gene>
<organism evidence="1 2">
    <name type="scientific">Pseudonocardia oroxyli</name>
    <dbReference type="NCBI Taxonomy" id="366584"/>
    <lineage>
        <taxon>Bacteria</taxon>
        <taxon>Bacillati</taxon>
        <taxon>Actinomycetota</taxon>
        <taxon>Actinomycetes</taxon>
        <taxon>Pseudonocardiales</taxon>
        <taxon>Pseudonocardiaceae</taxon>
        <taxon>Pseudonocardia</taxon>
    </lineage>
</organism>
<protein>
    <submittedName>
        <fullName evidence="1">Uncharacterized protein</fullName>
    </submittedName>
</protein>
<dbReference type="OrthoDB" id="4105213at2"/>
<proteinExistence type="predicted"/>
<evidence type="ECO:0000313" key="2">
    <source>
        <dbReference type="Proteomes" id="UP000198967"/>
    </source>
</evidence>
<sequence length="76" mass="8313">MDDELNASCPECGAHVIPVPPRNWITPDETPGWTHAWDGTALCPVVGKDGYRPAEPVLHLNGPDMVLIIRGREATR</sequence>
<dbReference type="EMBL" id="FNBE01000032">
    <property type="protein sequence ID" value="SDH66523.1"/>
    <property type="molecule type" value="Genomic_DNA"/>
</dbReference>
<evidence type="ECO:0000313" key="1">
    <source>
        <dbReference type="EMBL" id="SDH66523.1"/>
    </source>
</evidence>
<name>A0A1G8E9F7_PSEOR</name>